<feature type="transmembrane region" description="Helical" evidence="2">
    <location>
        <begin position="123"/>
        <end position="149"/>
    </location>
</feature>
<dbReference type="AlphaFoldDB" id="A0AAD5PCC9"/>
<sequence length="218" mass="24744">MSSQEKQQQLPPQQPLSQPPQRNDNVPCSLPPIREACAGTISFQQSKKTDFVVLPPLTPTPLTSINTTTQSQPPTDNSNNSVYSDDMNTKESLAEVYIKKKLGRVKLYGLLEFGRRTYIKGRFFLLLLSSCLYIHIHTTYILYLMWIIYKAVATCTFLCQEIEQLRRGWTELTIQDREANLDQLSKAAQGLLYALKQDTITTEDQSTSSLSMVHLLIP</sequence>
<protein>
    <submittedName>
        <fullName evidence="3">Uncharacterized protein</fullName>
    </submittedName>
</protein>
<evidence type="ECO:0000313" key="4">
    <source>
        <dbReference type="Proteomes" id="UP001209540"/>
    </source>
</evidence>
<keyword evidence="2" id="KW-0812">Transmembrane</keyword>
<feature type="compositionally biased region" description="Polar residues" evidence="1">
    <location>
        <begin position="64"/>
        <end position="83"/>
    </location>
</feature>
<proteinExistence type="predicted"/>
<gene>
    <name evidence="3" type="ORF">BDA99DRAFT_108599</name>
</gene>
<dbReference type="EMBL" id="JAIXMP010000019">
    <property type="protein sequence ID" value="KAI9257950.1"/>
    <property type="molecule type" value="Genomic_DNA"/>
</dbReference>
<comment type="caution">
    <text evidence="3">The sequence shown here is derived from an EMBL/GenBank/DDBJ whole genome shotgun (WGS) entry which is preliminary data.</text>
</comment>
<accession>A0AAD5PCC9</accession>
<evidence type="ECO:0000256" key="2">
    <source>
        <dbReference type="SAM" id="Phobius"/>
    </source>
</evidence>
<keyword evidence="4" id="KW-1185">Reference proteome</keyword>
<feature type="region of interest" description="Disordered" evidence="1">
    <location>
        <begin position="1"/>
        <end position="30"/>
    </location>
</feature>
<keyword evidence="2" id="KW-0472">Membrane</keyword>
<name>A0AAD5PCC9_9FUNG</name>
<keyword evidence="2" id="KW-1133">Transmembrane helix</keyword>
<feature type="region of interest" description="Disordered" evidence="1">
    <location>
        <begin position="63"/>
        <end position="85"/>
    </location>
</feature>
<evidence type="ECO:0000313" key="3">
    <source>
        <dbReference type="EMBL" id="KAI9257950.1"/>
    </source>
</evidence>
<reference evidence="3" key="1">
    <citation type="journal article" date="2022" name="IScience">
        <title>Evolution of zygomycete secretomes and the origins of terrestrial fungal ecologies.</title>
        <authorList>
            <person name="Chang Y."/>
            <person name="Wang Y."/>
            <person name="Mondo S."/>
            <person name="Ahrendt S."/>
            <person name="Andreopoulos W."/>
            <person name="Barry K."/>
            <person name="Beard J."/>
            <person name="Benny G.L."/>
            <person name="Blankenship S."/>
            <person name="Bonito G."/>
            <person name="Cuomo C."/>
            <person name="Desiro A."/>
            <person name="Gervers K.A."/>
            <person name="Hundley H."/>
            <person name="Kuo A."/>
            <person name="LaButti K."/>
            <person name="Lang B.F."/>
            <person name="Lipzen A."/>
            <person name="O'Donnell K."/>
            <person name="Pangilinan J."/>
            <person name="Reynolds N."/>
            <person name="Sandor L."/>
            <person name="Smith M.E."/>
            <person name="Tsang A."/>
            <person name="Grigoriev I.V."/>
            <person name="Stajich J.E."/>
            <person name="Spatafora J.W."/>
        </authorList>
    </citation>
    <scope>NUCLEOTIDE SEQUENCE</scope>
    <source>
        <strain evidence="3">RSA 2281</strain>
    </source>
</reference>
<evidence type="ECO:0000256" key="1">
    <source>
        <dbReference type="SAM" id="MobiDB-lite"/>
    </source>
</evidence>
<dbReference type="Proteomes" id="UP001209540">
    <property type="component" value="Unassembled WGS sequence"/>
</dbReference>
<reference evidence="3" key="2">
    <citation type="submission" date="2023-02" db="EMBL/GenBank/DDBJ databases">
        <authorList>
            <consortium name="DOE Joint Genome Institute"/>
            <person name="Mondo S.J."/>
            <person name="Chang Y."/>
            <person name="Wang Y."/>
            <person name="Ahrendt S."/>
            <person name="Andreopoulos W."/>
            <person name="Barry K."/>
            <person name="Beard J."/>
            <person name="Benny G.L."/>
            <person name="Blankenship S."/>
            <person name="Bonito G."/>
            <person name="Cuomo C."/>
            <person name="Desiro A."/>
            <person name="Gervers K.A."/>
            <person name="Hundley H."/>
            <person name="Kuo A."/>
            <person name="LaButti K."/>
            <person name="Lang B.F."/>
            <person name="Lipzen A."/>
            <person name="O'Donnell K."/>
            <person name="Pangilinan J."/>
            <person name="Reynolds N."/>
            <person name="Sandor L."/>
            <person name="Smith M.W."/>
            <person name="Tsang A."/>
            <person name="Grigoriev I.V."/>
            <person name="Stajich J.E."/>
            <person name="Spatafora J.W."/>
        </authorList>
    </citation>
    <scope>NUCLEOTIDE SEQUENCE</scope>
    <source>
        <strain evidence="3">RSA 2281</strain>
    </source>
</reference>
<organism evidence="3 4">
    <name type="scientific">Phascolomyces articulosus</name>
    <dbReference type="NCBI Taxonomy" id="60185"/>
    <lineage>
        <taxon>Eukaryota</taxon>
        <taxon>Fungi</taxon>
        <taxon>Fungi incertae sedis</taxon>
        <taxon>Mucoromycota</taxon>
        <taxon>Mucoromycotina</taxon>
        <taxon>Mucoromycetes</taxon>
        <taxon>Mucorales</taxon>
        <taxon>Lichtheimiaceae</taxon>
        <taxon>Phascolomyces</taxon>
    </lineage>
</organism>